<comment type="similarity">
    <text evidence="2">Belongs to the V-ATPase 116 kDa subunit family.</text>
</comment>
<evidence type="ECO:0000256" key="3">
    <source>
        <dbReference type="ARBA" id="ARBA00022448"/>
    </source>
</evidence>
<dbReference type="AlphaFoldDB" id="A0A926HLR2"/>
<comment type="caution">
    <text evidence="10">The sequence shown here is derived from an EMBL/GenBank/DDBJ whole genome shotgun (WGS) entry which is preliminary data.</text>
</comment>
<evidence type="ECO:0000256" key="9">
    <source>
        <dbReference type="SAM" id="Phobius"/>
    </source>
</evidence>
<dbReference type="PANTHER" id="PTHR11629:SF63">
    <property type="entry name" value="V-TYPE PROTON ATPASE SUBUNIT A"/>
    <property type="match status" value="1"/>
</dbReference>
<evidence type="ECO:0000256" key="5">
    <source>
        <dbReference type="ARBA" id="ARBA00022989"/>
    </source>
</evidence>
<dbReference type="GO" id="GO:0016471">
    <property type="term" value="C:vacuolar proton-transporting V-type ATPase complex"/>
    <property type="evidence" value="ECO:0007669"/>
    <property type="project" value="TreeGrafter"/>
</dbReference>
<dbReference type="GO" id="GO:0007035">
    <property type="term" value="P:vacuolar acidification"/>
    <property type="evidence" value="ECO:0007669"/>
    <property type="project" value="TreeGrafter"/>
</dbReference>
<evidence type="ECO:0000256" key="7">
    <source>
        <dbReference type="ARBA" id="ARBA00023136"/>
    </source>
</evidence>
<dbReference type="PANTHER" id="PTHR11629">
    <property type="entry name" value="VACUOLAR PROTON ATPASES"/>
    <property type="match status" value="1"/>
</dbReference>
<organism evidence="10 11">
    <name type="scientific">Luoshenia tenuis</name>
    <dbReference type="NCBI Taxonomy" id="2763654"/>
    <lineage>
        <taxon>Bacteria</taxon>
        <taxon>Bacillati</taxon>
        <taxon>Bacillota</taxon>
        <taxon>Clostridia</taxon>
        <taxon>Christensenellales</taxon>
        <taxon>Christensenellaceae</taxon>
        <taxon>Luoshenia</taxon>
    </lineage>
</organism>
<dbReference type="GO" id="GO:0046961">
    <property type="term" value="F:proton-transporting ATPase activity, rotational mechanism"/>
    <property type="evidence" value="ECO:0007669"/>
    <property type="project" value="InterPro"/>
</dbReference>
<dbReference type="InterPro" id="IPR002490">
    <property type="entry name" value="V-ATPase_116kDa_su"/>
</dbReference>
<keyword evidence="6" id="KW-0406">Ion transport</keyword>
<keyword evidence="4 9" id="KW-0812">Transmembrane</keyword>
<dbReference type="Gene3D" id="3.30.70.2170">
    <property type="match status" value="1"/>
</dbReference>
<feature type="transmembrane region" description="Helical" evidence="9">
    <location>
        <begin position="465"/>
        <end position="485"/>
    </location>
</feature>
<keyword evidence="8" id="KW-0175">Coiled coil</keyword>
<dbReference type="EMBL" id="JACRSO010000001">
    <property type="protein sequence ID" value="MBC8528724.1"/>
    <property type="molecule type" value="Genomic_DNA"/>
</dbReference>
<dbReference type="GO" id="GO:0051117">
    <property type="term" value="F:ATPase binding"/>
    <property type="evidence" value="ECO:0007669"/>
    <property type="project" value="TreeGrafter"/>
</dbReference>
<feature type="coiled-coil region" evidence="8">
    <location>
        <begin position="224"/>
        <end position="251"/>
    </location>
</feature>
<evidence type="ECO:0000313" key="10">
    <source>
        <dbReference type="EMBL" id="MBC8528724.1"/>
    </source>
</evidence>
<evidence type="ECO:0000256" key="4">
    <source>
        <dbReference type="ARBA" id="ARBA00022692"/>
    </source>
</evidence>
<evidence type="ECO:0000256" key="6">
    <source>
        <dbReference type="ARBA" id="ARBA00023065"/>
    </source>
</evidence>
<sequence length="636" mass="69603">MAIVPMKKLTLIAMKDDQQAMVRLMQELGCVEVVVGDKEELPGTREMVGSAGQEEDLAAVRAAIRFLTPYAPKKKGFLPDRDLMAMGEFEAMDDAQAREGAREAREMQAELGDIAATRLRIRATMASLEPWEGLKIPFEQIRDTHYAAVQIGTLPPANLPELQEKLALQQWAAQLDTVSETREGVCLLAAAHKEHAEAFFDLLKALGFVRASFPELTGTAGEALQRLHKELDELAARQAEIEREAGNLAAQLKPLKLLEDKLAAHNDRAQAAGRFLQTEQTFIAQGWVPVPQQELLRGELQKISETFELQLRDPQEGEVFPTATHNGKVVEPFELITNLYSTPDCRELDPNALMAPFYFAFFGMMVSDAGYGIVMAIVATLANKFMRPRGMAGQLARLMIAGGISTFMWGALFGGWFGIELPPLLFVPMQEPIMMLALCFGLGAIHIMTGMGVKAYTLIKEGKVWDAIFDQVTWIVLIIGLPMLALPATQMVGMVLSIAAVVTLILTQGRAKKNIFAKLIGGIGSLYNITSVLSDILSYSRLFALGLATGVIGMVINTIATMLGGNFIGSIFMVAVLIGGHAFNLLINVLGAFVHASRLQYIEFFGKFYTGGGHAFDPLRYRAKNVGLTRQKQAAK</sequence>
<feature type="transmembrane region" description="Helical" evidence="9">
    <location>
        <begin position="433"/>
        <end position="453"/>
    </location>
</feature>
<evidence type="ECO:0000313" key="11">
    <source>
        <dbReference type="Proteomes" id="UP000654279"/>
    </source>
</evidence>
<dbReference type="GO" id="GO:0033179">
    <property type="term" value="C:proton-transporting V-type ATPase, V0 domain"/>
    <property type="evidence" value="ECO:0007669"/>
    <property type="project" value="InterPro"/>
</dbReference>
<keyword evidence="11" id="KW-1185">Reference proteome</keyword>
<dbReference type="RefSeq" id="WP_249284682.1">
    <property type="nucleotide sequence ID" value="NZ_JACRSO010000001.1"/>
</dbReference>
<keyword evidence="7 9" id="KW-0472">Membrane</keyword>
<dbReference type="Gene3D" id="1.20.1460.20">
    <property type="match status" value="1"/>
</dbReference>
<dbReference type="Pfam" id="PF01496">
    <property type="entry name" value="V_ATPase_I"/>
    <property type="match status" value="2"/>
</dbReference>
<dbReference type="Gene3D" id="3.30.70.2750">
    <property type="match status" value="1"/>
</dbReference>
<feature type="transmembrane region" description="Helical" evidence="9">
    <location>
        <begin position="571"/>
        <end position="594"/>
    </location>
</feature>
<keyword evidence="5 9" id="KW-1133">Transmembrane helix</keyword>
<gene>
    <name evidence="10" type="ORF">H8699_04630</name>
</gene>
<feature type="transmembrane region" description="Helical" evidence="9">
    <location>
        <begin position="542"/>
        <end position="565"/>
    </location>
</feature>
<feature type="transmembrane region" description="Helical" evidence="9">
    <location>
        <begin position="395"/>
        <end position="413"/>
    </location>
</feature>
<evidence type="ECO:0000256" key="8">
    <source>
        <dbReference type="SAM" id="Coils"/>
    </source>
</evidence>
<keyword evidence="3" id="KW-0813">Transport</keyword>
<proteinExistence type="inferred from homology"/>
<evidence type="ECO:0000256" key="2">
    <source>
        <dbReference type="ARBA" id="ARBA00009904"/>
    </source>
</evidence>
<dbReference type="Proteomes" id="UP000654279">
    <property type="component" value="Unassembled WGS sequence"/>
</dbReference>
<comment type="subcellular location">
    <subcellularLocation>
        <location evidence="1">Membrane</location>
        <topology evidence="1">Multi-pass membrane protein</topology>
    </subcellularLocation>
</comment>
<reference evidence="10" key="1">
    <citation type="submission" date="2020-08" db="EMBL/GenBank/DDBJ databases">
        <title>Genome public.</title>
        <authorList>
            <person name="Liu C."/>
            <person name="Sun Q."/>
        </authorList>
    </citation>
    <scope>NUCLEOTIDE SEQUENCE</scope>
    <source>
        <strain evidence="10">NSJ-44</strain>
    </source>
</reference>
<evidence type="ECO:0000256" key="1">
    <source>
        <dbReference type="ARBA" id="ARBA00004141"/>
    </source>
</evidence>
<feature type="transmembrane region" description="Helical" evidence="9">
    <location>
        <begin position="357"/>
        <end position="383"/>
    </location>
</feature>
<name>A0A926HLR2_9FIRM</name>
<accession>A0A926HLR2</accession>
<protein>
    <submittedName>
        <fullName evidence="10">V-type ATP synthase subunit I</fullName>
    </submittedName>
</protein>